<feature type="signal peptide" evidence="1">
    <location>
        <begin position="1"/>
        <end position="24"/>
    </location>
</feature>
<keyword evidence="4" id="KW-1185">Reference proteome</keyword>
<protein>
    <submittedName>
        <fullName evidence="3">YHYH protein</fullName>
    </submittedName>
</protein>
<evidence type="ECO:0000256" key="1">
    <source>
        <dbReference type="SAM" id="SignalP"/>
    </source>
</evidence>
<dbReference type="AlphaFoldDB" id="A0A923H9R6"/>
<comment type="caution">
    <text evidence="3">The sequence shown here is derived from an EMBL/GenBank/DDBJ whole genome shotgun (WGS) entry which is preliminary data.</text>
</comment>
<organism evidence="3 4">
    <name type="scientific">Hyunsoonleella aquatilis</name>
    <dbReference type="NCBI Taxonomy" id="2762758"/>
    <lineage>
        <taxon>Bacteria</taxon>
        <taxon>Pseudomonadati</taxon>
        <taxon>Bacteroidota</taxon>
        <taxon>Flavobacteriia</taxon>
        <taxon>Flavobacteriales</taxon>
        <taxon>Flavobacteriaceae</taxon>
    </lineage>
</organism>
<dbReference type="RefSeq" id="WP_186559343.1">
    <property type="nucleotide sequence ID" value="NZ_JACNMF010000001.1"/>
</dbReference>
<feature type="chain" id="PRO_5037149737" evidence="1">
    <location>
        <begin position="25"/>
        <end position="264"/>
    </location>
</feature>
<gene>
    <name evidence="3" type="ORF">H7U19_04485</name>
</gene>
<proteinExistence type="predicted"/>
<name>A0A923H9R6_9FLAO</name>
<feature type="domain" description="YHYH" evidence="2">
    <location>
        <begin position="118"/>
        <end position="210"/>
    </location>
</feature>
<feature type="domain" description="YHYH" evidence="2">
    <location>
        <begin position="211"/>
        <end position="250"/>
    </location>
</feature>
<dbReference type="Proteomes" id="UP000656244">
    <property type="component" value="Unassembled WGS sequence"/>
</dbReference>
<dbReference type="PANTHER" id="PTHR30289:SF8">
    <property type="entry name" value="YHYH DOMAIN-CONTAINING PROTEIN"/>
    <property type="match status" value="1"/>
</dbReference>
<dbReference type="PANTHER" id="PTHR30289">
    <property type="entry name" value="UNCHARACTERIZED PROTEIN YBCL-RELATED"/>
    <property type="match status" value="1"/>
</dbReference>
<dbReference type="EMBL" id="JACNMF010000001">
    <property type="protein sequence ID" value="MBC3757647.1"/>
    <property type="molecule type" value="Genomic_DNA"/>
</dbReference>
<reference evidence="3" key="1">
    <citation type="submission" date="2020-08" db="EMBL/GenBank/DDBJ databases">
        <title>Hyunsoonleella sp. strain SJ7 genome sequencing and assembly.</title>
        <authorList>
            <person name="Kim I."/>
        </authorList>
    </citation>
    <scope>NUCLEOTIDE SEQUENCE</scope>
    <source>
        <strain evidence="3">SJ7</strain>
    </source>
</reference>
<evidence type="ECO:0000313" key="4">
    <source>
        <dbReference type="Proteomes" id="UP000656244"/>
    </source>
</evidence>
<evidence type="ECO:0000313" key="3">
    <source>
        <dbReference type="EMBL" id="MBC3757647.1"/>
    </source>
</evidence>
<keyword evidence="1" id="KW-0732">Signal</keyword>
<accession>A0A923H9R6</accession>
<evidence type="ECO:0000259" key="2">
    <source>
        <dbReference type="Pfam" id="PF14240"/>
    </source>
</evidence>
<dbReference type="Pfam" id="PF14240">
    <property type="entry name" value="YHYH"/>
    <property type="match status" value="2"/>
</dbReference>
<dbReference type="InterPro" id="IPR025924">
    <property type="entry name" value="YHYH_dom"/>
</dbReference>
<sequence length="264" mass="29398">MKTFLSTKLWVFTLCLLLSVIHLACSNTDDTTTPQEEEQEEEMVDDTMYDISGILSMFEGTGLSYAVNGNTVTFTTADLPNHTSPYWPVNNPLHEAYNGTNPNWRQNPNQIAEQNIVFTITLNPSEATNKQSTEMGPIGIARNGVVFFNQYAAGGSPLTNEINSFDQYLGHPAGQDNYHYHIEPTYLTQEFGDDAFLGLLADGFPVYGPMEDGSIITNSDLDDYHGHMHENSDFPNGIYHYHITSEDPYLNGNGYFGTPGNISR</sequence>